<evidence type="ECO:0000256" key="1">
    <source>
        <dbReference type="ARBA" id="ARBA00001971"/>
    </source>
</evidence>
<dbReference type="CDD" id="cd06206">
    <property type="entry name" value="bifunctional_CYPOR"/>
    <property type="match status" value="1"/>
</dbReference>
<sequence length="1056" mass="117479">MVWGRLSKLAKKMWSPMIAEQVLIRIATNLGPIFGLTFGGKREVYITNQKLLAELCDEKRFCKLVSGGLEKLRPAIGDGLFTAHDGNHDWGLAHRVLMPVFGTLKIREMFDDMVDISQQLCLKWADNFDRARLGPSVPLDVSKDFTRLTVDTIALCAMDYRINSFYLNDKLHRFVETMFEVLAEADIQGVLPSVANKLRVTSSARFKKNIQTMADICHEIIEQRRKNPVDSHDLLNTMLQGRDPQTGEALSERIIIHNMITFLMAGHETTSGLLSFTFYYLLENKTALEKAREEVDSVVGQDALSIEHLGRLPYIDAVLKESLRLMPTAPGFFLKSRKDEIIGGAYEIKPEDPIFVLLHLIHRDPAVWGDDSEEFRPERMLKENLDKIPQHSWKPFGNGTRACIGRAFAMQEAQLVCAMLIQNFDLEKVDPNYKLQYKQTLTIKPVGFEMRVRLRDGRRALQNMRSAKPQAPSLLEPSLKQTSLAAPLIRIYYGSNSGTCEALAHRIAFEAAKRGFRPDNVSAINAIKDGVPRDSPIVFVAASYDGEPSENAAEFVSWLQGVDDGGLAGVKYAIFGCGHRDWQATLHKVPKTIDHEMQRTGAERLVPLGTVDTGSEDIYSALEGWLSEGLWQELEARYQPQQDGKSTGLEVTVSVDQPPRLAMLPGFIQATVTEISALSRSGVPRKRHLEIRFPPGATYEAGDHLQVLPTNSLTDVRRVLSRFALGRDTMLTIESTRPLGLPINVPVTAFDLFSGYVELFSTATPKAVQMLMDAADDESTKAELELLARASYKSEVRDKRLSVLDLLERFPAIDLTISTFLPMLPQMRPRTYSLSSSAQWRPGHGTLTYSVVESTGAREKGTPNIPPGVASTYLASLGPGDTICVALQPSKRGFSLPLDPTLPIIMICAGSGLAPFRGLVQDRVCSLQASAQPHAPALLFYGCRGRILDDMYRSEMEEYEAAGAVRVFRAYSREPGAKHRYVQDLVSGYRKEICQLWRRGGVIRVCGGKKISDAVFEALGPILFSADKTAGNTVASDVTEWKSEIGMGRYVTEVFN</sequence>
<dbReference type="Pfam" id="PF00667">
    <property type="entry name" value="FAD_binding_1"/>
    <property type="match status" value="1"/>
</dbReference>
<keyword evidence="9 14" id="KW-0521">NADP</keyword>
<dbReference type="PROSITE" id="PS00086">
    <property type="entry name" value="CYTOCHROME_P450"/>
    <property type="match status" value="1"/>
</dbReference>
<dbReference type="PIRSF" id="PIRSF000209">
    <property type="entry name" value="Bifunctional_P450_P450R"/>
    <property type="match status" value="1"/>
</dbReference>
<keyword evidence="10 14" id="KW-0249">Electron transport</keyword>
<dbReference type="Proteomes" id="UP000754883">
    <property type="component" value="Unassembled WGS sequence"/>
</dbReference>
<dbReference type="AlphaFoldDB" id="A0A9N9XVE5"/>
<evidence type="ECO:0000313" key="18">
    <source>
        <dbReference type="EMBL" id="CAG9975528.1"/>
    </source>
</evidence>
<evidence type="ECO:0000256" key="12">
    <source>
        <dbReference type="ARBA" id="ARBA00023004"/>
    </source>
</evidence>
<evidence type="ECO:0000256" key="15">
    <source>
        <dbReference type="PIRSR" id="PIRSR000209-1"/>
    </source>
</evidence>
<evidence type="ECO:0000256" key="2">
    <source>
        <dbReference type="ARBA" id="ARBA00010018"/>
    </source>
</evidence>
<gene>
    <name evidence="18" type="ORF">CBYS24578_00012986</name>
</gene>
<evidence type="ECO:0000256" key="3">
    <source>
        <dbReference type="ARBA" id="ARBA00022448"/>
    </source>
</evidence>
<dbReference type="PRINTS" id="PR00385">
    <property type="entry name" value="P450"/>
</dbReference>
<keyword evidence="3 14" id="KW-0813">Transport</keyword>
<evidence type="ECO:0000256" key="6">
    <source>
        <dbReference type="ARBA" id="ARBA00022643"/>
    </source>
</evidence>
<comment type="catalytic activity">
    <reaction evidence="14">
        <text>2 oxidized [cytochrome P450] + NADPH = 2 reduced [cytochrome P450] + NADP(+) + H(+)</text>
        <dbReference type="Rhea" id="RHEA:24040"/>
        <dbReference type="Rhea" id="RHEA-COMP:14627"/>
        <dbReference type="Rhea" id="RHEA-COMP:14628"/>
        <dbReference type="ChEBI" id="CHEBI:15378"/>
        <dbReference type="ChEBI" id="CHEBI:55376"/>
        <dbReference type="ChEBI" id="CHEBI:57783"/>
        <dbReference type="ChEBI" id="CHEBI:58349"/>
        <dbReference type="ChEBI" id="CHEBI:60344"/>
        <dbReference type="EC" id="1.6.2.4"/>
    </reaction>
</comment>
<dbReference type="InterPro" id="IPR001128">
    <property type="entry name" value="Cyt_P450"/>
</dbReference>
<dbReference type="FunFam" id="1.10.630.10:FF:000040">
    <property type="entry name" value="Bifunctional cytochrome P450/NADPH--P450 reductase"/>
    <property type="match status" value="1"/>
</dbReference>
<dbReference type="Pfam" id="PF00258">
    <property type="entry name" value="Flavodoxin_1"/>
    <property type="match status" value="1"/>
</dbReference>
<dbReference type="EMBL" id="CABFNO020001268">
    <property type="protein sequence ID" value="CAG9975528.1"/>
    <property type="molecule type" value="Genomic_DNA"/>
</dbReference>
<dbReference type="GO" id="GO:0005829">
    <property type="term" value="C:cytosol"/>
    <property type="evidence" value="ECO:0007669"/>
    <property type="project" value="TreeGrafter"/>
</dbReference>
<dbReference type="GO" id="GO:0005506">
    <property type="term" value="F:iron ion binding"/>
    <property type="evidence" value="ECO:0007669"/>
    <property type="project" value="UniProtKB-UniRule"/>
</dbReference>
<dbReference type="InterPro" id="IPR036396">
    <property type="entry name" value="Cyt_P450_sf"/>
</dbReference>
<keyword evidence="6 14" id="KW-0288">FMN</keyword>
<organism evidence="18 19">
    <name type="scientific">Clonostachys byssicola</name>
    <dbReference type="NCBI Taxonomy" id="160290"/>
    <lineage>
        <taxon>Eukaryota</taxon>
        <taxon>Fungi</taxon>
        <taxon>Dikarya</taxon>
        <taxon>Ascomycota</taxon>
        <taxon>Pezizomycotina</taxon>
        <taxon>Sordariomycetes</taxon>
        <taxon>Hypocreomycetidae</taxon>
        <taxon>Hypocreales</taxon>
        <taxon>Bionectriaceae</taxon>
        <taxon>Clonostachys</taxon>
    </lineage>
</organism>
<dbReference type="Pfam" id="PF00175">
    <property type="entry name" value="NAD_binding_1"/>
    <property type="match status" value="1"/>
</dbReference>
<feature type="binding site" description="axial binding residue" evidence="15">
    <location>
        <position position="403"/>
    </location>
    <ligand>
        <name>heme</name>
        <dbReference type="ChEBI" id="CHEBI:30413"/>
    </ligand>
    <ligandPart>
        <name>Fe</name>
        <dbReference type="ChEBI" id="CHEBI:18248"/>
    </ligandPart>
</feature>
<dbReference type="CDD" id="cd11068">
    <property type="entry name" value="CYP120A1"/>
    <property type="match status" value="1"/>
</dbReference>
<comment type="catalytic activity">
    <reaction evidence="14">
        <text>an organic molecule + reduced [NADPH--hemoprotein reductase] + O2 = an alcohol + oxidized [NADPH--hemoprotein reductase] + H2O + H(+)</text>
        <dbReference type="Rhea" id="RHEA:17149"/>
        <dbReference type="Rhea" id="RHEA-COMP:11964"/>
        <dbReference type="Rhea" id="RHEA-COMP:11965"/>
        <dbReference type="ChEBI" id="CHEBI:15377"/>
        <dbReference type="ChEBI" id="CHEBI:15378"/>
        <dbReference type="ChEBI" id="CHEBI:15379"/>
        <dbReference type="ChEBI" id="CHEBI:30879"/>
        <dbReference type="ChEBI" id="CHEBI:57618"/>
        <dbReference type="ChEBI" id="CHEBI:58210"/>
        <dbReference type="ChEBI" id="CHEBI:142491"/>
        <dbReference type="EC" id="1.14.14.1"/>
    </reaction>
</comment>
<evidence type="ECO:0000313" key="19">
    <source>
        <dbReference type="Proteomes" id="UP000754883"/>
    </source>
</evidence>
<evidence type="ECO:0000256" key="4">
    <source>
        <dbReference type="ARBA" id="ARBA00022617"/>
    </source>
</evidence>
<keyword evidence="12 14" id="KW-0408">Iron</keyword>
<name>A0A9N9XVE5_9HYPO</name>
<keyword evidence="4 14" id="KW-0349">Heme</keyword>
<comment type="cofactor">
    <cofactor evidence="14">
        <name>FAD</name>
        <dbReference type="ChEBI" id="CHEBI:57692"/>
    </cofactor>
    <cofactor evidence="14">
        <name>FMN</name>
        <dbReference type="ChEBI" id="CHEBI:58210"/>
    </cofactor>
</comment>
<keyword evidence="5 14" id="KW-0285">Flavoprotein</keyword>
<evidence type="ECO:0000256" key="13">
    <source>
        <dbReference type="ARBA" id="ARBA00023033"/>
    </source>
</evidence>
<dbReference type="PROSITE" id="PS51384">
    <property type="entry name" value="FAD_FR"/>
    <property type="match status" value="1"/>
</dbReference>
<dbReference type="SUPFAM" id="SSF63380">
    <property type="entry name" value="Riboflavin synthase domain-like"/>
    <property type="match status" value="1"/>
</dbReference>
<dbReference type="OrthoDB" id="1470350at2759"/>
<evidence type="ECO:0000256" key="8">
    <source>
        <dbReference type="ARBA" id="ARBA00022827"/>
    </source>
</evidence>
<evidence type="ECO:0000256" key="7">
    <source>
        <dbReference type="ARBA" id="ARBA00022723"/>
    </source>
</evidence>
<dbReference type="InterPro" id="IPR023206">
    <property type="entry name" value="Bifunctional_P450_P450_red"/>
</dbReference>
<dbReference type="InterPro" id="IPR002401">
    <property type="entry name" value="Cyt_P450_E_grp-I"/>
</dbReference>
<keyword evidence="8 14" id="KW-0274">FAD</keyword>
<dbReference type="InterPro" id="IPR029039">
    <property type="entry name" value="Flavoprotein-like_sf"/>
</dbReference>
<dbReference type="InterPro" id="IPR017938">
    <property type="entry name" value="Riboflavin_synthase-like_b-brl"/>
</dbReference>
<dbReference type="InterPro" id="IPR008254">
    <property type="entry name" value="Flavodoxin/NO_synth"/>
</dbReference>
<proteinExistence type="inferred from homology"/>
<feature type="domain" description="FAD-binding FR-type" evidence="17">
    <location>
        <begin position="665"/>
        <end position="897"/>
    </location>
</feature>
<comment type="similarity">
    <text evidence="2 14">In the N-terminal section; belongs to the cytochrome P450 family.</text>
</comment>
<feature type="domain" description="Flavodoxin-like" evidence="16">
    <location>
        <begin position="489"/>
        <end position="630"/>
    </location>
</feature>
<dbReference type="Gene3D" id="3.40.50.360">
    <property type="match status" value="1"/>
</dbReference>
<evidence type="ECO:0000256" key="5">
    <source>
        <dbReference type="ARBA" id="ARBA00022630"/>
    </source>
</evidence>
<dbReference type="PANTHER" id="PTHR19384:SF127">
    <property type="entry name" value="BIFUNCTIONAL CYTOCHROME P450_NADPH--P450 REDUCTASE"/>
    <property type="match status" value="1"/>
</dbReference>
<keyword evidence="13 14" id="KW-0503">Monooxygenase</keyword>
<protein>
    <recommendedName>
        <fullName evidence="14">Bifunctional cytochrome P450/NADPH--P450 reductase</fullName>
    </recommendedName>
    <domain>
        <recommendedName>
            <fullName evidence="14">Cytochrome P450</fullName>
            <ecNumber evidence="14">1.14.14.1</ecNumber>
        </recommendedName>
    </domain>
    <domain>
        <recommendedName>
            <fullName evidence="14">NADPH--cytochrome P450 reductase</fullName>
            <ecNumber evidence="14">1.6.2.4</ecNumber>
        </recommendedName>
    </domain>
</protein>
<dbReference type="InterPro" id="IPR001433">
    <property type="entry name" value="OxRdtase_FAD/NAD-bd"/>
</dbReference>
<dbReference type="SUPFAM" id="SSF52343">
    <property type="entry name" value="Ferredoxin reductase-like, C-terminal NADP-linked domain"/>
    <property type="match status" value="1"/>
</dbReference>
<keyword evidence="11 14" id="KW-0560">Oxidoreductase</keyword>
<dbReference type="InterPro" id="IPR017927">
    <property type="entry name" value="FAD-bd_FR_type"/>
</dbReference>
<keyword evidence="7 14" id="KW-0479">Metal-binding</keyword>
<dbReference type="Gene3D" id="3.40.50.80">
    <property type="entry name" value="Nucleotide-binding domain of ferredoxin-NADP reductase (FNR) module"/>
    <property type="match status" value="1"/>
</dbReference>
<dbReference type="InterPro" id="IPR023173">
    <property type="entry name" value="NADPH_Cyt_P450_Rdtase_alpha"/>
</dbReference>
<evidence type="ECO:0000259" key="16">
    <source>
        <dbReference type="PROSITE" id="PS50902"/>
    </source>
</evidence>
<comment type="cofactor">
    <cofactor evidence="1 14 15">
        <name>heme</name>
        <dbReference type="ChEBI" id="CHEBI:30413"/>
    </cofactor>
</comment>
<dbReference type="InterPro" id="IPR039261">
    <property type="entry name" value="FNR_nucleotide-bd"/>
</dbReference>
<dbReference type="InterPro" id="IPR017972">
    <property type="entry name" value="Cyt_P450_CS"/>
</dbReference>
<dbReference type="GO" id="GO:0020037">
    <property type="term" value="F:heme binding"/>
    <property type="evidence" value="ECO:0007669"/>
    <property type="project" value="UniProtKB-UniRule"/>
</dbReference>
<dbReference type="Pfam" id="PF00067">
    <property type="entry name" value="p450"/>
    <property type="match status" value="1"/>
</dbReference>
<comment type="caution">
    <text evidence="18">The sequence shown here is derived from an EMBL/GenBank/DDBJ whole genome shotgun (WGS) entry which is preliminary data.</text>
</comment>
<reference evidence="18 19" key="2">
    <citation type="submission" date="2021-10" db="EMBL/GenBank/DDBJ databases">
        <authorList>
            <person name="Piombo E."/>
        </authorList>
    </citation>
    <scope>NUCLEOTIDE SEQUENCE [LARGE SCALE GENOMIC DNA]</scope>
</reference>
<evidence type="ECO:0000256" key="10">
    <source>
        <dbReference type="ARBA" id="ARBA00022982"/>
    </source>
</evidence>
<dbReference type="Gene3D" id="2.40.30.10">
    <property type="entry name" value="Translation factors"/>
    <property type="match status" value="1"/>
</dbReference>
<accession>A0A9N9XVE5</accession>
<keyword evidence="19" id="KW-1185">Reference proteome</keyword>
<dbReference type="GO" id="GO:0070330">
    <property type="term" value="F:aromatase activity"/>
    <property type="evidence" value="ECO:0007669"/>
    <property type="project" value="UniProtKB-UniRule"/>
</dbReference>
<dbReference type="Gene3D" id="1.20.990.10">
    <property type="entry name" value="NADPH-cytochrome p450 Reductase, Chain A, domain 3"/>
    <property type="match status" value="1"/>
</dbReference>
<dbReference type="InterPro" id="IPR003097">
    <property type="entry name" value="CysJ-like_FAD-binding"/>
</dbReference>
<dbReference type="Gene3D" id="1.10.630.10">
    <property type="entry name" value="Cytochrome P450"/>
    <property type="match status" value="1"/>
</dbReference>
<dbReference type="EC" id="1.14.14.1" evidence="14"/>
<evidence type="ECO:0000256" key="9">
    <source>
        <dbReference type="ARBA" id="ARBA00022857"/>
    </source>
</evidence>
<reference evidence="19" key="1">
    <citation type="submission" date="2019-06" db="EMBL/GenBank/DDBJ databases">
        <authorList>
            <person name="Broberg M."/>
        </authorList>
    </citation>
    <scope>NUCLEOTIDE SEQUENCE [LARGE SCALE GENOMIC DNA]</scope>
</reference>
<evidence type="ECO:0000259" key="17">
    <source>
        <dbReference type="PROSITE" id="PS51384"/>
    </source>
</evidence>
<dbReference type="GO" id="GO:0010181">
    <property type="term" value="F:FMN binding"/>
    <property type="evidence" value="ECO:0007669"/>
    <property type="project" value="UniProtKB-UniRule"/>
</dbReference>
<dbReference type="PROSITE" id="PS50902">
    <property type="entry name" value="FLAVODOXIN_LIKE"/>
    <property type="match status" value="1"/>
</dbReference>
<dbReference type="EC" id="1.6.2.4" evidence="14"/>
<dbReference type="GO" id="GO:0003958">
    <property type="term" value="F:NADPH-hemoprotein reductase activity"/>
    <property type="evidence" value="ECO:0007669"/>
    <property type="project" value="UniProtKB-UniRule"/>
</dbReference>
<evidence type="ECO:0000256" key="11">
    <source>
        <dbReference type="ARBA" id="ARBA00023002"/>
    </source>
</evidence>
<dbReference type="SUPFAM" id="SSF48264">
    <property type="entry name" value="Cytochrome P450"/>
    <property type="match status" value="1"/>
</dbReference>
<evidence type="ECO:0000256" key="14">
    <source>
        <dbReference type="PIRNR" id="PIRNR000209"/>
    </source>
</evidence>
<dbReference type="SUPFAM" id="SSF52218">
    <property type="entry name" value="Flavoproteins"/>
    <property type="match status" value="1"/>
</dbReference>
<dbReference type="PANTHER" id="PTHR19384">
    <property type="entry name" value="NITRIC OXIDE SYNTHASE-RELATED"/>
    <property type="match status" value="1"/>
</dbReference>
<dbReference type="PRINTS" id="PR00463">
    <property type="entry name" value="EP450I"/>
</dbReference>
<dbReference type="GO" id="GO:0050660">
    <property type="term" value="F:flavin adenine dinucleotide binding"/>
    <property type="evidence" value="ECO:0007669"/>
    <property type="project" value="TreeGrafter"/>
</dbReference>